<reference evidence="3 4" key="1">
    <citation type="submission" date="2024-05" db="EMBL/GenBank/DDBJ databases">
        <authorList>
            <person name="Wallberg A."/>
        </authorList>
    </citation>
    <scope>NUCLEOTIDE SEQUENCE [LARGE SCALE GENOMIC DNA]</scope>
</reference>
<dbReference type="InterPro" id="IPR018791">
    <property type="entry name" value="UV_resistance/autophagy_Atg14"/>
</dbReference>
<keyword evidence="4" id="KW-1185">Reference proteome</keyword>
<dbReference type="PANTHER" id="PTHR15157">
    <property type="entry name" value="UV RADIATION RESISTANCE-ASSOCIATED GENE PROTEIN"/>
    <property type="match status" value="1"/>
</dbReference>
<feature type="region of interest" description="Disordered" evidence="2">
    <location>
        <begin position="497"/>
        <end position="527"/>
    </location>
</feature>
<evidence type="ECO:0000256" key="2">
    <source>
        <dbReference type="SAM" id="MobiDB-lite"/>
    </source>
</evidence>
<dbReference type="GO" id="GO:0032991">
    <property type="term" value="C:protein-containing complex"/>
    <property type="evidence" value="ECO:0007669"/>
    <property type="project" value="UniProtKB-ARBA"/>
</dbReference>
<gene>
    <name evidence="3" type="ORF">MNOR_LOCUS29359</name>
</gene>
<dbReference type="GO" id="GO:0000149">
    <property type="term" value="F:SNARE binding"/>
    <property type="evidence" value="ECO:0007669"/>
    <property type="project" value="TreeGrafter"/>
</dbReference>
<name>A0AAV2RZ17_MEGNR</name>
<dbReference type="Proteomes" id="UP001497623">
    <property type="component" value="Unassembled WGS sequence"/>
</dbReference>
<protein>
    <submittedName>
        <fullName evidence="3">Uncharacterized protein</fullName>
    </submittedName>
</protein>
<dbReference type="PANTHER" id="PTHR15157:SF5">
    <property type="entry name" value="UV RADIATION RESISTANCE-ASSOCIATED GENE PROTEIN"/>
    <property type="match status" value="1"/>
</dbReference>
<organism evidence="3 4">
    <name type="scientific">Meganyctiphanes norvegica</name>
    <name type="common">Northern krill</name>
    <name type="synonym">Thysanopoda norvegica</name>
    <dbReference type="NCBI Taxonomy" id="48144"/>
    <lineage>
        <taxon>Eukaryota</taxon>
        <taxon>Metazoa</taxon>
        <taxon>Ecdysozoa</taxon>
        <taxon>Arthropoda</taxon>
        <taxon>Crustacea</taxon>
        <taxon>Multicrustacea</taxon>
        <taxon>Malacostraca</taxon>
        <taxon>Eumalacostraca</taxon>
        <taxon>Eucarida</taxon>
        <taxon>Euphausiacea</taxon>
        <taxon>Euphausiidae</taxon>
        <taxon>Meganyctiphanes</taxon>
    </lineage>
</organism>
<evidence type="ECO:0000313" key="3">
    <source>
        <dbReference type="EMBL" id="CAL4143970.1"/>
    </source>
</evidence>
<accession>A0AAV2RZ17</accession>
<dbReference type="GO" id="GO:0005768">
    <property type="term" value="C:endosome"/>
    <property type="evidence" value="ECO:0007669"/>
    <property type="project" value="TreeGrafter"/>
</dbReference>
<dbReference type="GO" id="GO:0035493">
    <property type="term" value="P:SNARE complex assembly"/>
    <property type="evidence" value="ECO:0007669"/>
    <property type="project" value="TreeGrafter"/>
</dbReference>
<evidence type="ECO:0000313" key="4">
    <source>
        <dbReference type="Proteomes" id="UP001497623"/>
    </source>
</evidence>
<dbReference type="Pfam" id="PF10186">
    <property type="entry name" value="ATG14"/>
    <property type="match status" value="1"/>
</dbReference>
<dbReference type="GO" id="GO:0000323">
    <property type="term" value="C:lytic vacuole"/>
    <property type="evidence" value="ECO:0007669"/>
    <property type="project" value="TreeGrafter"/>
</dbReference>
<sequence length="591" mass="65652">SVAELMEKYQGLHRQLVTVQGKQHTTSKEAVSLAEFCDTLGKWRCRLISHLPIIYPITQDGNGRNFICGVNLPDSESFEGANEVMISVALGFVAHLLVMLAHLLHIPLRYPITPNGSMATVADTTSLQLRENDRQFPLYTRGKEREKLHFNYGVFLLNKDIAQLRWYCGLLTTDLRQTLPNIQSLMTKITNHSVSGGNPAAIMPDVHLPPLLPPTTAGLELRTPNLMLGQQPPRSPSFSSNASPVLTKSYHSTLDEADLQFEIVEKKSNLIEREMEPLSAKDSNSSIGKFVFIDKIQNPLVESGQYAHVFDDRLGQTNGFSFSLDNGLDKIGVTKNNYINNPTTADDSVQVCRTVSNSLTGGSESNLIEKAVTEEDITDGSSIFKDQTTELLRSWHEAMPSPYSGVNDSIEKLEEVGVECDESFMCNKDCTMSQESKVSCVHIKASKINKQTFDVQQDKNLDNTKKEEKVTAIEKANEMQISSDKCSINQNDFLVRRNKNSTDKEKADDDDGSKDKNESSNGSSVKNEIGSGEIVIDYKQSKENDSNVTLSSFGISEDMFNDVAFRTAALASQKCSFKMSFSRQSTDEDFT</sequence>
<dbReference type="EMBL" id="CAXKWB010033893">
    <property type="protein sequence ID" value="CAL4143970.1"/>
    <property type="molecule type" value="Genomic_DNA"/>
</dbReference>
<comment type="caution">
    <text evidence="3">The sequence shown here is derived from an EMBL/GenBank/DDBJ whole genome shotgun (WGS) entry which is preliminary data.</text>
</comment>
<evidence type="ECO:0000256" key="1">
    <source>
        <dbReference type="ARBA" id="ARBA00023054"/>
    </source>
</evidence>
<keyword evidence="1" id="KW-0175">Coiled coil</keyword>
<feature type="non-terminal residue" evidence="3">
    <location>
        <position position="1"/>
    </location>
</feature>
<dbReference type="AlphaFoldDB" id="A0AAV2RZ17"/>
<proteinExistence type="predicted"/>
<feature type="compositionally biased region" description="Basic and acidic residues" evidence="2">
    <location>
        <begin position="500"/>
        <end position="518"/>
    </location>
</feature>